<evidence type="ECO:0000259" key="6">
    <source>
        <dbReference type="Pfam" id="PF15644"/>
    </source>
</evidence>
<evidence type="ECO:0000313" key="7">
    <source>
        <dbReference type="EMBL" id="RLK46894.1"/>
    </source>
</evidence>
<dbReference type="InterPro" id="IPR006914">
    <property type="entry name" value="VENN_dom"/>
</dbReference>
<evidence type="ECO:0000256" key="2">
    <source>
        <dbReference type="ARBA" id="ARBA00022656"/>
    </source>
</evidence>
<keyword evidence="4" id="KW-0843">Virulence</keyword>
<dbReference type="Pfam" id="PF15644">
    <property type="entry name" value="Gln_amidase"/>
    <property type="match status" value="1"/>
</dbReference>
<name>A0A498BSE9_9GAMM</name>
<feature type="domain" description="Tox-PL" evidence="6">
    <location>
        <begin position="352"/>
        <end position="448"/>
    </location>
</feature>
<sequence>MVANALAPYAANLIGDKFDAKHGSDPNAALQLLSHALLGALLAEVNGGNAGGGAAAAAGGELAAKLLTEALYPGYTGELNDQQKQTILALSQAVAAVAGSSAGDGLAGTALAAGIAKNSVENNYLDAKQLLALAEERKECNGNEACESAASERWAKVSKLQGKEMLATCQQADGACDLQFAQAWAYGKTDASQLGLGLDQAASKELVMRFLETAAGKPYRGGTGSFFMQMGMGAVDPASELVTGALGYALALGDIALAPQYHRDPVTVEFKYERMIVGTPIFGDTSGNPIEAGRYKLGNLAGLDLALLGAAWRSGKVASDINLRNAGGLADEAAGSIRDVNPGYPNFGRTHNCVNCSIATDSTLAGNPASALPINHTNGVPLSVLEKQYGSKFGPITQPDDIVQQMLRSGTGSRGIIYGSYGPGQTGHVFNVVNQNGVIRFLDGQTGKAADLSKFKTLHLLKTR</sequence>
<comment type="subcellular location">
    <subcellularLocation>
        <location evidence="1">Target cell</location>
        <location evidence="1">Target cell cytoplasm</location>
    </subcellularLocation>
</comment>
<feature type="domain" description="VENN motif-containing" evidence="5">
    <location>
        <begin position="77"/>
        <end position="126"/>
    </location>
</feature>
<evidence type="ECO:0000256" key="1">
    <source>
        <dbReference type="ARBA" id="ARBA00004219"/>
    </source>
</evidence>
<proteinExistence type="predicted"/>
<evidence type="ECO:0000259" key="5">
    <source>
        <dbReference type="Pfam" id="PF04829"/>
    </source>
</evidence>
<dbReference type="GO" id="GO:0090729">
    <property type="term" value="F:toxin activity"/>
    <property type="evidence" value="ECO:0007669"/>
    <property type="project" value="UniProtKB-KW"/>
</dbReference>
<dbReference type="EMBL" id="RCDC01000012">
    <property type="protein sequence ID" value="RLK46894.1"/>
    <property type="molecule type" value="Genomic_DNA"/>
</dbReference>
<accession>A0A498BSE9</accession>
<evidence type="ECO:0000313" key="8">
    <source>
        <dbReference type="Proteomes" id="UP000274786"/>
    </source>
</evidence>
<dbReference type="Proteomes" id="UP000274786">
    <property type="component" value="Unassembled WGS sequence"/>
</dbReference>
<dbReference type="Pfam" id="PF04829">
    <property type="entry name" value="PT-VENN"/>
    <property type="match status" value="1"/>
</dbReference>
<organism evidence="7 8">
    <name type="scientific">Stenotrophomonas rhizophila</name>
    <dbReference type="NCBI Taxonomy" id="216778"/>
    <lineage>
        <taxon>Bacteria</taxon>
        <taxon>Pseudomonadati</taxon>
        <taxon>Pseudomonadota</taxon>
        <taxon>Gammaproteobacteria</taxon>
        <taxon>Lysobacterales</taxon>
        <taxon>Lysobacteraceae</taxon>
        <taxon>Stenotrophomonas</taxon>
    </lineage>
</organism>
<reference evidence="7 8" key="1">
    <citation type="submission" date="2018-10" db="EMBL/GenBank/DDBJ databases">
        <title>Comparative analysis of microorganisms from saline springs in Andes Mountain Range, Colombia.</title>
        <authorList>
            <person name="Rubin E."/>
        </authorList>
    </citation>
    <scope>NUCLEOTIDE SEQUENCE [LARGE SCALE GENOMIC DNA]</scope>
    <source>
        <strain evidence="7 8">USBA GBX 843</strain>
    </source>
</reference>
<dbReference type="AlphaFoldDB" id="A0A498BSE9"/>
<evidence type="ECO:0000256" key="3">
    <source>
        <dbReference type="ARBA" id="ARBA00022913"/>
    </source>
</evidence>
<gene>
    <name evidence="7" type="ORF">BCL79_4026</name>
</gene>
<keyword evidence="3" id="KW-1266">Target cell cytoplasm</keyword>
<comment type="caution">
    <text evidence="7">The sequence shown here is derived from an EMBL/GenBank/DDBJ whole genome shotgun (WGS) entry which is preliminary data.</text>
</comment>
<evidence type="ECO:0000256" key="4">
    <source>
        <dbReference type="ARBA" id="ARBA00023026"/>
    </source>
</evidence>
<protein>
    <submittedName>
        <fullName evidence="7">Putative hemagglutinin DUF637</fullName>
    </submittedName>
</protein>
<dbReference type="InterPro" id="IPR028908">
    <property type="entry name" value="Tox-PL_dom"/>
</dbReference>
<keyword evidence="2" id="KW-0800">Toxin</keyword>